<evidence type="ECO:0000256" key="1">
    <source>
        <dbReference type="SAM" id="MobiDB-lite"/>
    </source>
</evidence>
<evidence type="ECO:0000313" key="3">
    <source>
        <dbReference type="Proteomes" id="UP000717328"/>
    </source>
</evidence>
<feature type="compositionally biased region" description="Polar residues" evidence="1">
    <location>
        <begin position="148"/>
        <end position="157"/>
    </location>
</feature>
<proteinExistence type="predicted"/>
<evidence type="ECO:0000313" key="2">
    <source>
        <dbReference type="EMBL" id="KAG5649772.1"/>
    </source>
</evidence>
<reference evidence="2" key="1">
    <citation type="submission" date="2021-02" db="EMBL/GenBank/DDBJ databases">
        <authorList>
            <person name="Nieuwenhuis M."/>
            <person name="Van De Peppel L.J.J."/>
        </authorList>
    </citation>
    <scope>NUCLEOTIDE SEQUENCE</scope>
    <source>
        <strain evidence="2">D49</strain>
    </source>
</reference>
<name>A0A9P7GFR1_9AGAR</name>
<organism evidence="2 3">
    <name type="scientific">Sphagnurus paluster</name>
    <dbReference type="NCBI Taxonomy" id="117069"/>
    <lineage>
        <taxon>Eukaryota</taxon>
        <taxon>Fungi</taxon>
        <taxon>Dikarya</taxon>
        <taxon>Basidiomycota</taxon>
        <taxon>Agaricomycotina</taxon>
        <taxon>Agaricomycetes</taxon>
        <taxon>Agaricomycetidae</taxon>
        <taxon>Agaricales</taxon>
        <taxon>Tricholomatineae</taxon>
        <taxon>Lyophyllaceae</taxon>
        <taxon>Sphagnurus</taxon>
    </lineage>
</organism>
<comment type="caution">
    <text evidence="2">The sequence shown here is derived from an EMBL/GenBank/DDBJ whole genome shotgun (WGS) entry which is preliminary data.</text>
</comment>
<dbReference type="AlphaFoldDB" id="A0A9P7GFR1"/>
<accession>A0A9P7GFR1</accession>
<feature type="region of interest" description="Disordered" evidence="1">
    <location>
        <begin position="134"/>
        <end position="197"/>
    </location>
</feature>
<protein>
    <submittedName>
        <fullName evidence="2">Uncharacterized protein</fullName>
    </submittedName>
</protein>
<reference evidence="2" key="2">
    <citation type="submission" date="2021-10" db="EMBL/GenBank/DDBJ databases">
        <title>Phylogenomics reveals ancestral predisposition of the termite-cultivated fungus Termitomyces towards a domesticated lifestyle.</title>
        <authorList>
            <person name="Auxier B."/>
            <person name="Grum-Grzhimaylo A."/>
            <person name="Cardenas M.E."/>
            <person name="Lodge J.D."/>
            <person name="Laessoe T."/>
            <person name="Pedersen O."/>
            <person name="Smith M.E."/>
            <person name="Kuyper T.W."/>
            <person name="Franco-Molano E.A."/>
            <person name="Baroni T.J."/>
            <person name="Aanen D.K."/>
        </authorList>
    </citation>
    <scope>NUCLEOTIDE SEQUENCE</scope>
    <source>
        <strain evidence="2">D49</strain>
    </source>
</reference>
<dbReference type="Proteomes" id="UP000717328">
    <property type="component" value="Unassembled WGS sequence"/>
</dbReference>
<gene>
    <name evidence="2" type="ORF">H0H81_002098</name>
</gene>
<sequence length="276" mass="29836">MVPPPLDLCPAIPSFQADPIILCPSSSSPVASAPTIEKPFSSSPAQCPILQKLVVEPKSACPDEHASPMHGSLPMPCTLFPLTNELNLGKDETLFPTTPPSSPSKPPSFASEFIARIQTANKLEAALSSEALHQRHSRWAPATEDETTQGLDSSIPTATHVEPLASSPSPQDVIHSSRRRRPGGRPFPPRRRINQHGLGGDVSGLLKHAMEIDHGLVLNNSQTDVGMDYGIASMEEPEFVPYRPPKAPFDIHAALNLYSQMAEDGISLYSTNPFDW</sequence>
<dbReference type="EMBL" id="JABCKI010000715">
    <property type="protein sequence ID" value="KAG5649772.1"/>
    <property type="molecule type" value="Genomic_DNA"/>
</dbReference>
<feature type="compositionally biased region" description="Basic residues" evidence="1">
    <location>
        <begin position="176"/>
        <end position="194"/>
    </location>
</feature>
<keyword evidence="3" id="KW-1185">Reference proteome</keyword>